<dbReference type="EMBL" id="CAMXCT030004663">
    <property type="protein sequence ID" value="CAL4797169.1"/>
    <property type="molecule type" value="Genomic_DNA"/>
</dbReference>
<reference evidence="3 4" key="2">
    <citation type="submission" date="2024-05" db="EMBL/GenBank/DDBJ databases">
        <authorList>
            <person name="Chen Y."/>
            <person name="Shah S."/>
            <person name="Dougan E. K."/>
            <person name="Thang M."/>
            <person name="Chan C."/>
        </authorList>
    </citation>
    <scope>NUCLEOTIDE SEQUENCE [LARGE SCALE GENOMIC DNA]</scope>
</reference>
<proteinExistence type="predicted"/>
<evidence type="ECO:0000256" key="1">
    <source>
        <dbReference type="SAM" id="MobiDB-lite"/>
    </source>
</evidence>
<feature type="region of interest" description="Disordered" evidence="1">
    <location>
        <begin position="62"/>
        <end position="87"/>
    </location>
</feature>
<dbReference type="AlphaFoldDB" id="A0A9P1DI43"/>
<dbReference type="EMBL" id="CAMXCT020004663">
    <property type="protein sequence ID" value="CAL1163232.1"/>
    <property type="molecule type" value="Genomic_DNA"/>
</dbReference>
<evidence type="ECO:0000313" key="2">
    <source>
        <dbReference type="EMBL" id="CAI4009857.1"/>
    </source>
</evidence>
<accession>A0A9P1DI43</accession>
<comment type="caution">
    <text evidence="2">The sequence shown here is derived from an EMBL/GenBank/DDBJ whole genome shotgun (WGS) entry which is preliminary data.</text>
</comment>
<organism evidence="2">
    <name type="scientific">Cladocopium goreaui</name>
    <dbReference type="NCBI Taxonomy" id="2562237"/>
    <lineage>
        <taxon>Eukaryota</taxon>
        <taxon>Sar</taxon>
        <taxon>Alveolata</taxon>
        <taxon>Dinophyceae</taxon>
        <taxon>Suessiales</taxon>
        <taxon>Symbiodiniaceae</taxon>
        <taxon>Cladocopium</taxon>
    </lineage>
</organism>
<evidence type="ECO:0000313" key="4">
    <source>
        <dbReference type="Proteomes" id="UP001152797"/>
    </source>
</evidence>
<feature type="compositionally biased region" description="Low complexity" evidence="1">
    <location>
        <begin position="285"/>
        <end position="297"/>
    </location>
</feature>
<reference evidence="2" key="1">
    <citation type="submission" date="2022-10" db="EMBL/GenBank/DDBJ databases">
        <authorList>
            <person name="Chen Y."/>
            <person name="Dougan E. K."/>
            <person name="Chan C."/>
            <person name="Rhodes N."/>
            <person name="Thang M."/>
        </authorList>
    </citation>
    <scope>NUCLEOTIDE SEQUENCE</scope>
</reference>
<name>A0A9P1DI43_9DINO</name>
<keyword evidence="4" id="KW-1185">Reference proteome</keyword>
<evidence type="ECO:0000313" key="3">
    <source>
        <dbReference type="EMBL" id="CAL4797169.1"/>
    </source>
</evidence>
<protein>
    <submittedName>
        <fullName evidence="2">Uncharacterized protein</fullName>
    </submittedName>
</protein>
<feature type="non-terminal residue" evidence="2">
    <location>
        <position position="305"/>
    </location>
</feature>
<dbReference type="Proteomes" id="UP001152797">
    <property type="component" value="Unassembled WGS sequence"/>
</dbReference>
<feature type="region of interest" description="Disordered" evidence="1">
    <location>
        <begin position="261"/>
        <end position="305"/>
    </location>
</feature>
<gene>
    <name evidence="2" type="ORF">C1SCF055_LOCUS35188</name>
</gene>
<dbReference type="EMBL" id="CAMXCT010004663">
    <property type="protein sequence ID" value="CAI4009857.1"/>
    <property type="molecule type" value="Genomic_DNA"/>
</dbReference>
<feature type="region of interest" description="Disordered" evidence="1">
    <location>
        <begin position="187"/>
        <end position="240"/>
    </location>
</feature>
<dbReference type="OrthoDB" id="443129at2759"/>
<sequence length="305" mass="31280">MESELKEQIRELQEALRTAPPAAESVEVVEVKTQETHQEDARLMALEVQISELKDKLDSVLPSSTTELAPSAPADVTPTVPDTDASLQAGSNEALPETTEVNGPVVVVNPPALVVNPPAVVVNPPAATAAGPAGAAAVHAAAPPETVELVGRVKVLEGKVHSLTEALEVLRESLDFPEDLAPAVAEGTGAEATPETANPTQPGDGPDGTAAVQMPAPGSKSEVPSSGRGSRPGSRENWKTLASSLESLDLRVTALEQWRAAAAPHDATGGPAVTVSEAPAEDAPADNAPVEDAPAEPQQTAPEER</sequence>